<keyword evidence="1" id="KW-0732">Signal</keyword>
<feature type="domain" description="VWFD" evidence="2">
    <location>
        <begin position="164"/>
        <end position="215"/>
    </location>
</feature>
<dbReference type="Proteomes" id="UP000051836">
    <property type="component" value="Unassembled WGS sequence"/>
</dbReference>
<dbReference type="AlphaFoldDB" id="A0A0Q3TQW8"/>
<dbReference type="OrthoDB" id="6262482at2759"/>
<feature type="chain" id="PRO_5006208062" description="VWFD domain-containing protein" evidence="1">
    <location>
        <begin position="27"/>
        <end position="215"/>
    </location>
</feature>
<dbReference type="PROSITE" id="PS51233">
    <property type="entry name" value="VWFD"/>
    <property type="match status" value="1"/>
</dbReference>
<dbReference type="Pfam" id="PF00094">
    <property type="entry name" value="VWD"/>
    <property type="match status" value="1"/>
</dbReference>
<evidence type="ECO:0000313" key="4">
    <source>
        <dbReference type="Proteomes" id="UP000051836"/>
    </source>
</evidence>
<proteinExistence type="predicted"/>
<reference evidence="3 4" key="1">
    <citation type="submission" date="2015-10" db="EMBL/GenBank/DDBJ databases">
        <authorList>
            <person name="Gilbert D.G."/>
        </authorList>
    </citation>
    <scope>NUCLEOTIDE SEQUENCE [LARGE SCALE GENOMIC DNA]</scope>
    <source>
        <strain evidence="3">FVVF132</strain>
    </source>
</reference>
<keyword evidence="4" id="KW-1185">Reference proteome</keyword>
<dbReference type="InterPro" id="IPR001846">
    <property type="entry name" value="VWF_type-D"/>
</dbReference>
<evidence type="ECO:0000313" key="3">
    <source>
        <dbReference type="EMBL" id="KQK82958.1"/>
    </source>
</evidence>
<accession>A0A0Q3TQW8</accession>
<dbReference type="EMBL" id="LMAW01001669">
    <property type="protein sequence ID" value="KQK82958.1"/>
    <property type="molecule type" value="Genomic_DNA"/>
</dbReference>
<feature type="signal peptide" evidence="1">
    <location>
        <begin position="1"/>
        <end position="26"/>
    </location>
</feature>
<dbReference type="STRING" id="12930.A0A0Q3TQW8"/>
<evidence type="ECO:0000256" key="1">
    <source>
        <dbReference type="SAM" id="SignalP"/>
    </source>
</evidence>
<protein>
    <recommendedName>
        <fullName evidence="2">VWFD domain-containing protein</fullName>
    </recommendedName>
</protein>
<gene>
    <name evidence="3" type="ORF">AAES_68773</name>
</gene>
<organism evidence="3 4">
    <name type="scientific">Amazona aestiva</name>
    <name type="common">Blue-fronted Amazon parrot</name>
    <dbReference type="NCBI Taxonomy" id="12930"/>
    <lineage>
        <taxon>Eukaryota</taxon>
        <taxon>Metazoa</taxon>
        <taxon>Chordata</taxon>
        <taxon>Craniata</taxon>
        <taxon>Vertebrata</taxon>
        <taxon>Euteleostomi</taxon>
        <taxon>Archelosauria</taxon>
        <taxon>Archosauria</taxon>
        <taxon>Dinosauria</taxon>
        <taxon>Saurischia</taxon>
        <taxon>Theropoda</taxon>
        <taxon>Coelurosauria</taxon>
        <taxon>Aves</taxon>
        <taxon>Neognathae</taxon>
        <taxon>Neoaves</taxon>
        <taxon>Telluraves</taxon>
        <taxon>Australaves</taxon>
        <taxon>Psittaciformes</taxon>
        <taxon>Psittacidae</taxon>
        <taxon>Amazona</taxon>
    </lineage>
</organism>
<evidence type="ECO:0000259" key="2">
    <source>
        <dbReference type="PROSITE" id="PS51233"/>
    </source>
</evidence>
<comment type="caution">
    <text evidence="3">The sequence shown here is derived from an EMBL/GenBank/DDBJ whole genome shotgun (WGS) entry which is preliminary data.</text>
</comment>
<name>A0A0Q3TQW8_AMAAE</name>
<sequence length="215" mass="23245">MTMAHRSWVPGEVLASLLLFVAVGEAATGRWCERTVQDTAEEEVTPRLEDTVPCASLYHYSLAGWRIDQDRMRRVYGGDHGEGLLGHCYGTWQCQDTASSRSLSAMSLSECCRHPWGHSWRNSSSSSAPCLSCAHLPLAGEVSPRPLPAVSLHGAAAHHRGLWAGCMTWAGSRYRTFDGTHFHFSGECTYTLAAAADGTWGIAIAAGDPRVLAVG</sequence>